<dbReference type="InterPro" id="IPR036236">
    <property type="entry name" value="Znf_C2H2_sf"/>
</dbReference>
<dbReference type="FunFam" id="3.30.160.60:FF:000125">
    <property type="entry name" value="Putative zinc finger protein 143"/>
    <property type="match status" value="1"/>
</dbReference>
<feature type="domain" description="C2H2-type" evidence="10">
    <location>
        <begin position="440"/>
        <end position="462"/>
    </location>
</feature>
<dbReference type="Proteomes" id="UP000192223">
    <property type="component" value="Unplaced"/>
</dbReference>
<dbReference type="SUPFAM" id="SSF57667">
    <property type="entry name" value="beta-beta-alpha zinc fingers"/>
    <property type="match status" value="4"/>
</dbReference>
<evidence type="ECO:0000256" key="8">
    <source>
        <dbReference type="ARBA" id="ARBA00023242"/>
    </source>
</evidence>
<dbReference type="GO" id="GO:0005654">
    <property type="term" value="C:nucleoplasm"/>
    <property type="evidence" value="ECO:0007669"/>
    <property type="project" value="TreeGrafter"/>
</dbReference>
<protein>
    <submittedName>
        <fullName evidence="12">Zinc finger protein 155-like</fullName>
    </submittedName>
</protein>
<evidence type="ECO:0000256" key="2">
    <source>
        <dbReference type="ARBA" id="ARBA00022723"/>
    </source>
</evidence>
<dbReference type="InParanoid" id="A0A1W4WLC6"/>
<dbReference type="STRING" id="224129.A0A1W4WLC6"/>
<organism evidence="11 12">
    <name type="scientific">Agrilus planipennis</name>
    <name type="common">Emerald ash borer</name>
    <name type="synonym">Agrilus marcopoli</name>
    <dbReference type="NCBI Taxonomy" id="224129"/>
    <lineage>
        <taxon>Eukaryota</taxon>
        <taxon>Metazoa</taxon>
        <taxon>Ecdysozoa</taxon>
        <taxon>Arthropoda</taxon>
        <taxon>Hexapoda</taxon>
        <taxon>Insecta</taxon>
        <taxon>Pterygota</taxon>
        <taxon>Neoptera</taxon>
        <taxon>Endopterygota</taxon>
        <taxon>Coleoptera</taxon>
        <taxon>Polyphaga</taxon>
        <taxon>Elateriformia</taxon>
        <taxon>Buprestoidea</taxon>
        <taxon>Buprestidae</taxon>
        <taxon>Agrilinae</taxon>
        <taxon>Agrilus</taxon>
    </lineage>
</organism>
<feature type="domain" description="C2H2-type" evidence="10">
    <location>
        <begin position="619"/>
        <end position="646"/>
    </location>
</feature>
<keyword evidence="6" id="KW-0805">Transcription regulation</keyword>
<keyword evidence="2" id="KW-0479">Metal-binding</keyword>
<evidence type="ECO:0000256" key="3">
    <source>
        <dbReference type="ARBA" id="ARBA00022737"/>
    </source>
</evidence>
<sequence>MSNKYYQDSNASMFPTIAGEQVQNQVQGSYTSCDSPVINQPNYSACDFIYGQQMVIRNPVNYTANSYFCADQIDNTAWLPDPKVFADIEKGLKLSDKIETIEITSKDLSPASCCSNVDLLLPDLYKSINRDINYFGKSVTNDSQWFCNVNCNNKIHSYLPCSQGVDNEFENKQPKYCSMQKLPEFENVKVLSFNNNQQTEQYLQSCSKEKLYFTEEVNQNNINDYNIYNTCDNRKDDALLSLSDINTNIFYSNIPFEDINEDHNSVNCSNGESDIVVEESDEETPDICENISKKCDYSTNCIICNCMFTPTGNQFFILTTETPLTMCSQISVHQKLSEVVELVENKHNYLCNQCLDLINTIDHLQWKLENTRVELIKKYEKTCQFNGINLNANKKVENKTKKLFKNFCGRHSFKCKECKKVFTLKKLYWSHLCRKKTHKYLCEMCGKTIKSYKFFNRHLLLHKNVIKRFQPSIQLFKCKICEKLFRTNTRLKEHLNYCSGKFPYVCEHEGCDKKFATSTKLKNHVKQKHDKKFIAICSICNIGFVIISDYKTHMVSHSTEKKYNCAKCHKSYKTLSNLNFHMKVHSETMPFTCTICKKGFMRKEYLESHVNNHYGIKNYACAICNKKFVSQKNLDVHSKHHDGSVKTKTCNICGKNVANGLEDHLRTHMNLLEFECNVCKMKFNTKNTLSKHVKKKHCN</sequence>
<evidence type="ECO:0000256" key="5">
    <source>
        <dbReference type="ARBA" id="ARBA00022833"/>
    </source>
</evidence>
<evidence type="ECO:0000313" key="11">
    <source>
        <dbReference type="Proteomes" id="UP000192223"/>
    </source>
</evidence>
<keyword evidence="8" id="KW-0539">Nucleus</keyword>
<dbReference type="OrthoDB" id="3437960at2759"/>
<keyword evidence="3" id="KW-0677">Repeat</keyword>
<keyword evidence="11" id="KW-1185">Reference proteome</keyword>
<feature type="domain" description="C2H2-type" evidence="10">
    <location>
        <begin position="563"/>
        <end position="590"/>
    </location>
</feature>
<dbReference type="Pfam" id="PF00096">
    <property type="entry name" value="zf-C2H2"/>
    <property type="match status" value="5"/>
</dbReference>
<keyword evidence="5" id="KW-0862">Zinc</keyword>
<feature type="domain" description="C2H2-type" evidence="10">
    <location>
        <begin position="535"/>
        <end position="562"/>
    </location>
</feature>
<name>A0A1W4WLC6_AGRPL</name>
<evidence type="ECO:0000256" key="1">
    <source>
        <dbReference type="ARBA" id="ARBA00004123"/>
    </source>
</evidence>
<dbReference type="AlphaFoldDB" id="A0A1W4WLC6"/>
<dbReference type="PANTHER" id="PTHR24399:SF70">
    <property type="entry name" value="C2H2-TYPE DOMAIN-CONTAINING PROTEIN"/>
    <property type="match status" value="1"/>
</dbReference>
<evidence type="ECO:0000259" key="10">
    <source>
        <dbReference type="PROSITE" id="PS50157"/>
    </source>
</evidence>
<reference evidence="12" key="1">
    <citation type="submission" date="2025-08" db="UniProtKB">
        <authorList>
            <consortium name="RefSeq"/>
        </authorList>
    </citation>
    <scope>IDENTIFICATION</scope>
    <source>
        <tissue evidence="12">Entire body</tissue>
    </source>
</reference>
<keyword evidence="7" id="KW-0804">Transcription</keyword>
<proteinExistence type="predicted"/>
<evidence type="ECO:0000313" key="12">
    <source>
        <dbReference type="RefSeq" id="XP_018320923.1"/>
    </source>
</evidence>
<dbReference type="RefSeq" id="XP_018320923.1">
    <property type="nucleotide sequence ID" value="XM_018465421.2"/>
</dbReference>
<dbReference type="PANTHER" id="PTHR24399">
    <property type="entry name" value="ZINC FINGER AND BTB DOMAIN-CONTAINING"/>
    <property type="match status" value="1"/>
</dbReference>
<evidence type="ECO:0000256" key="9">
    <source>
        <dbReference type="PROSITE-ProRule" id="PRU00042"/>
    </source>
</evidence>
<feature type="domain" description="C2H2-type" evidence="10">
    <location>
        <begin position="674"/>
        <end position="699"/>
    </location>
</feature>
<accession>A0A1W4WLC6</accession>
<dbReference type="GO" id="GO:0008270">
    <property type="term" value="F:zinc ion binding"/>
    <property type="evidence" value="ECO:0007669"/>
    <property type="project" value="UniProtKB-KW"/>
</dbReference>
<dbReference type="KEGG" id="apln:108734037"/>
<evidence type="ECO:0000256" key="6">
    <source>
        <dbReference type="ARBA" id="ARBA00023015"/>
    </source>
</evidence>
<comment type="subcellular location">
    <subcellularLocation>
        <location evidence="1">Nucleus</location>
    </subcellularLocation>
</comment>
<feature type="domain" description="C2H2-type" evidence="10">
    <location>
        <begin position="476"/>
        <end position="503"/>
    </location>
</feature>
<dbReference type="FunFam" id="3.30.160.60:FF:000100">
    <property type="entry name" value="Zinc finger 45-like"/>
    <property type="match status" value="2"/>
</dbReference>
<dbReference type="Gene3D" id="3.30.160.60">
    <property type="entry name" value="Classic Zinc Finger"/>
    <property type="match status" value="6"/>
</dbReference>
<dbReference type="InterPro" id="IPR013087">
    <property type="entry name" value="Znf_C2H2_type"/>
</dbReference>
<evidence type="ECO:0000256" key="7">
    <source>
        <dbReference type="ARBA" id="ARBA00023163"/>
    </source>
</evidence>
<dbReference type="PROSITE" id="PS50157">
    <property type="entry name" value="ZINC_FINGER_C2H2_2"/>
    <property type="match status" value="8"/>
</dbReference>
<dbReference type="GO" id="GO:0001227">
    <property type="term" value="F:DNA-binding transcription repressor activity, RNA polymerase II-specific"/>
    <property type="evidence" value="ECO:0007669"/>
    <property type="project" value="TreeGrafter"/>
</dbReference>
<gene>
    <name evidence="12" type="primary">LOC108734037</name>
</gene>
<feature type="domain" description="C2H2-type" evidence="10">
    <location>
        <begin position="591"/>
        <end position="618"/>
    </location>
</feature>
<feature type="domain" description="C2H2-type" evidence="10">
    <location>
        <begin position="504"/>
        <end position="529"/>
    </location>
</feature>
<evidence type="ECO:0000256" key="4">
    <source>
        <dbReference type="ARBA" id="ARBA00022771"/>
    </source>
</evidence>
<keyword evidence="4 9" id="KW-0863">Zinc-finger</keyword>
<dbReference type="GeneID" id="108734037"/>
<dbReference type="SMART" id="SM00355">
    <property type="entry name" value="ZnF_C2H2"/>
    <property type="match status" value="10"/>
</dbReference>
<dbReference type="PROSITE" id="PS00028">
    <property type="entry name" value="ZINC_FINGER_C2H2_1"/>
    <property type="match status" value="7"/>
</dbReference>
<dbReference type="GO" id="GO:0000978">
    <property type="term" value="F:RNA polymerase II cis-regulatory region sequence-specific DNA binding"/>
    <property type="evidence" value="ECO:0007669"/>
    <property type="project" value="TreeGrafter"/>
</dbReference>